<dbReference type="Pfam" id="PF00534">
    <property type="entry name" value="Glycos_transf_1"/>
    <property type="match status" value="1"/>
</dbReference>
<dbReference type="InterPro" id="IPR028098">
    <property type="entry name" value="Glyco_trans_4-like_N"/>
</dbReference>
<dbReference type="Pfam" id="PF13439">
    <property type="entry name" value="Glyco_transf_4"/>
    <property type="match status" value="1"/>
</dbReference>
<evidence type="ECO:0000313" key="4">
    <source>
        <dbReference type="Proteomes" id="UP000286773"/>
    </source>
</evidence>
<feature type="domain" description="Glycosyltransferase subfamily 4-like N-terminal" evidence="2">
    <location>
        <begin position="97"/>
        <end position="198"/>
    </location>
</feature>
<dbReference type="CDD" id="cd03801">
    <property type="entry name" value="GT4_PimA-like"/>
    <property type="match status" value="1"/>
</dbReference>
<dbReference type="RefSeq" id="WP_126812688.1">
    <property type="nucleotide sequence ID" value="NZ_NGKC01000003.1"/>
</dbReference>
<accession>A0A430AZA5</accession>
<evidence type="ECO:0000313" key="3">
    <source>
        <dbReference type="EMBL" id="RSU13385.1"/>
    </source>
</evidence>
<gene>
    <name evidence="3" type="ORF">CBF27_04185</name>
</gene>
<protein>
    <submittedName>
        <fullName evidence="3">Glycosyl transferase family 1</fullName>
    </submittedName>
</protein>
<evidence type="ECO:0000259" key="2">
    <source>
        <dbReference type="Pfam" id="PF13439"/>
    </source>
</evidence>
<dbReference type="AlphaFoldDB" id="A0A430AZA5"/>
<dbReference type="PANTHER" id="PTHR12526:SF630">
    <property type="entry name" value="GLYCOSYLTRANSFERASE"/>
    <property type="match status" value="1"/>
</dbReference>
<evidence type="ECO:0000259" key="1">
    <source>
        <dbReference type="Pfam" id="PF00534"/>
    </source>
</evidence>
<dbReference type="PANTHER" id="PTHR12526">
    <property type="entry name" value="GLYCOSYLTRANSFERASE"/>
    <property type="match status" value="1"/>
</dbReference>
<dbReference type="OrthoDB" id="9804196at2"/>
<dbReference type="InterPro" id="IPR001296">
    <property type="entry name" value="Glyco_trans_1"/>
</dbReference>
<dbReference type="Gene3D" id="3.40.50.2000">
    <property type="entry name" value="Glycogen Phosphorylase B"/>
    <property type="match status" value="2"/>
</dbReference>
<dbReference type="Proteomes" id="UP000286773">
    <property type="component" value="Unassembled WGS sequence"/>
</dbReference>
<sequence length="407" mass="45833">MKILHVLAQLPSKTGSGIYYTNVVKGLSSEDNACVYGLIPDIEVDFLPIAESNHYAVPFPNQRCAFDLPGMSDVMPYPSTVYSEMSTEMIQQWQQVFSEKVDAAVSDFQPDVILCHHLWFLTTLVSQKYKSHIPIIAFCHGTDLRQAKQHPDLLERYCDVSGVSHIFALSDDQLADISKIYDYPESRLSVLGGGYDPEIFFHSDQVGRESDTIELVFAGKLSRAKGVLELLAVFDQIAPNFPDVHLSLINSANEEMEQIIGEYLNRHRQIKYFNVKNQQILGQVFRQSDLFVLPSYYEGLGLTAIEALASGLLTVTTDIAALQHQLGPAVNQSGAIEYIALPRLFNQDEPYEEDLPAFKERLKEALIRQIERVKSGYRISEGVRSEIEKSAWPALIKKISTQIERTL</sequence>
<keyword evidence="3" id="KW-0808">Transferase</keyword>
<feature type="domain" description="Glycosyl transferase family 1" evidence="1">
    <location>
        <begin position="203"/>
        <end position="331"/>
    </location>
</feature>
<dbReference type="SUPFAM" id="SSF53756">
    <property type="entry name" value="UDP-Glycosyltransferase/glycogen phosphorylase"/>
    <property type="match status" value="1"/>
</dbReference>
<reference evidence="3 4" key="1">
    <citation type="submission" date="2017-05" db="EMBL/GenBank/DDBJ databases">
        <title>Vagococcus spp. assemblies.</title>
        <authorList>
            <person name="Gulvik C.A."/>
        </authorList>
    </citation>
    <scope>NUCLEOTIDE SEQUENCE [LARGE SCALE GENOMIC DNA]</scope>
    <source>
        <strain evidence="3 4">LMG 24798</strain>
    </source>
</reference>
<proteinExistence type="predicted"/>
<name>A0A430AZA5_9ENTE</name>
<organism evidence="3 4">
    <name type="scientific">Vagococcus acidifermentans</name>
    <dbReference type="NCBI Taxonomy" id="564710"/>
    <lineage>
        <taxon>Bacteria</taxon>
        <taxon>Bacillati</taxon>
        <taxon>Bacillota</taxon>
        <taxon>Bacilli</taxon>
        <taxon>Lactobacillales</taxon>
        <taxon>Enterococcaceae</taxon>
        <taxon>Vagococcus</taxon>
    </lineage>
</organism>
<comment type="caution">
    <text evidence="3">The sequence shown here is derived from an EMBL/GenBank/DDBJ whole genome shotgun (WGS) entry which is preliminary data.</text>
</comment>
<dbReference type="GO" id="GO:0016757">
    <property type="term" value="F:glycosyltransferase activity"/>
    <property type="evidence" value="ECO:0007669"/>
    <property type="project" value="InterPro"/>
</dbReference>
<keyword evidence="4" id="KW-1185">Reference proteome</keyword>
<dbReference type="EMBL" id="NGKC01000003">
    <property type="protein sequence ID" value="RSU13385.1"/>
    <property type="molecule type" value="Genomic_DNA"/>
</dbReference>